<evidence type="ECO:0008006" key="3">
    <source>
        <dbReference type="Google" id="ProtNLM"/>
    </source>
</evidence>
<gene>
    <name evidence="1" type="ORF">J2D73_17400</name>
</gene>
<keyword evidence="2" id="KW-1185">Reference proteome</keyword>
<protein>
    <recommendedName>
        <fullName evidence="3">DUF551 domain-containing protein</fullName>
    </recommendedName>
</protein>
<proteinExistence type="predicted"/>
<dbReference type="RefSeq" id="WP_207883414.1">
    <property type="nucleotide sequence ID" value="NZ_JAFVMF010000025.1"/>
</dbReference>
<dbReference type="EMBL" id="JAFVMF010000025">
    <property type="protein sequence ID" value="MBO1361564.1"/>
    <property type="molecule type" value="Genomic_DNA"/>
</dbReference>
<evidence type="ECO:0000313" key="2">
    <source>
        <dbReference type="Proteomes" id="UP000664771"/>
    </source>
</evidence>
<evidence type="ECO:0000313" key="1">
    <source>
        <dbReference type="EMBL" id="MBO1361564.1"/>
    </source>
</evidence>
<organism evidence="1 2">
    <name type="scientific">Acetobacter sacchari</name>
    <dbReference type="NCBI Taxonomy" id="2661687"/>
    <lineage>
        <taxon>Bacteria</taxon>
        <taxon>Pseudomonadati</taxon>
        <taxon>Pseudomonadota</taxon>
        <taxon>Alphaproteobacteria</taxon>
        <taxon>Acetobacterales</taxon>
        <taxon>Acetobacteraceae</taxon>
        <taxon>Acetobacter</taxon>
    </lineage>
</organism>
<reference evidence="1 2" key="1">
    <citation type="submission" date="2021-03" db="EMBL/GenBank/DDBJ databases">
        <title>The complete genome sequence of Acetobacter sacchari TBRC 11175.</title>
        <authorList>
            <person name="Charoenyingcharoen P."/>
            <person name="Yukphan P."/>
        </authorList>
    </citation>
    <scope>NUCLEOTIDE SEQUENCE [LARGE SCALE GENOMIC DNA]</scope>
    <source>
        <strain evidence="1 2">TBRC 11175</strain>
    </source>
</reference>
<comment type="caution">
    <text evidence="1">The sequence shown here is derived from an EMBL/GenBank/DDBJ whole genome shotgun (WGS) entry which is preliminary data.</text>
</comment>
<dbReference type="Proteomes" id="UP000664771">
    <property type="component" value="Unassembled WGS sequence"/>
</dbReference>
<name>A0ABS3M097_9PROT</name>
<sequence length="112" mass="12679">MTPTKEMVEAAARAMANRFNDEKDVWADFGERDRQFYRDSVSVVITAALAELWLPIEECPLNQDMIIAWRNGTVSVAVKCGDWWFFANGDRIYGEQAIVAFQPLPSPPKVTP</sequence>
<accession>A0ABS3M097</accession>